<reference evidence="1 2" key="1">
    <citation type="submission" date="2019-01" db="EMBL/GenBank/DDBJ databases">
        <title>A chromosome-scale genome assembly of the yellow perch, Perca flavescens.</title>
        <authorList>
            <person name="Feron R."/>
            <person name="Morvezen R."/>
            <person name="Bestin A."/>
            <person name="Haffray P."/>
            <person name="Klopp C."/>
            <person name="Zahm M."/>
            <person name="Cabau C."/>
            <person name="Roques C."/>
            <person name="Donnadieu C."/>
            <person name="Bouchez O."/>
            <person name="Christie M."/>
            <person name="Larson W."/>
            <person name="Guiguen Y."/>
        </authorList>
    </citation>
    <scope>NUCLEOTIDE SEQUENCE [LARGE SCALE GENOMIC DNA]</scope>
    <source>
        <strain evidence="1">YP-PL-M2</strain>
        <tissue evidence="1">Blood</tissue>
    </source>
</reference>
<gene>
    <name evidence="1" type="ORF">EPR50_G00086480</name>
</gene>
<evidence type="ECO:0000313" key="1">
    <source>
        <dbReference type="EMBL" id="TDH09407.1"/>
    </source>
</evidence>
<organism evidence="1 2">
    <name type="scientific">Perca flavescens</name>
    <name type="common">American yellow perch</name>
    <name type="synonym">Morone flavescens</name>
    <dbReference type="NCBI Taxonomy" id="8167"/>
    <lineage>
        <taxon>Eukaryota</taxon>
        <taxon>Metazoa</taxon>
        <taxon>Chordata</taxon>
        <taxon>Craniata</taxon>
        <taxon>Vertebrata</taxon>
        <taxon>Euteleostomi</taxon>
        <taxon>Actinopterygii</taxon>
        <taxon>Neopterygii</taxon>
        <taxon>Teleostei</taxon>
        <taxon>Neoteleostei</taxon>
        <taxon>Acanthomorphata</taxon>
        <taxon>Eupercaria</taxon>
        <taxon>Perciformes</taxon>
        <taxon>Percoidei</taxon>
        <taxon>Percidae</taxon>
        <taxon>Percinae</taxon>
        <taxon>Perca</taxon>
    </lineage>
</organism>
<accession>A0A484D448</accession>
<name>A0A484D448_PERFV</name>
<dbReference type="EMBL" id="SCKG01000008">
    <property type="protein sequence ID" value="TDH09407.1"/>
    <property type="molecule type" value="Genomic_DNA"/>
</dbReference>
<comment type="caution">
    <text evidence="1">The sequence shown here is derived from an EMBL/GenBank/DDBJ whole genome shotgun (WGS) entry which is preliminary data.</text>
</comment>
<evidence type="ECO:0000313" key="2">
    <source>
        <dbReference type="Proteomes" id="UP000295070"/>
    </source>
</evidence>
<dbReference type="Proteomes" id="UP000295070">
    <property type="component" value="Chromosome 8"/>
</dbReference>
<keyword evidence="2" id="KW-1185">Reference proteome</keyword>
<dbReference type="AlphaFoldDB" id="A0A484D448"/>
<sequence>MCPGASPASRDGTIPTVLHGSTLCSPGQQANVQCQDDMAICSYTSFARSGEILYHFICGVNCQFACGSSKGVLTPSSSHVRGAVNMQRMPTPS</sequence>
<proteinExistence type="predicted"/>
<protein>
    <submittedName>
        <fullName evidence="1">Uncharacterized protein</fullName>
    </submittedName>
</protein>